<name>A0A6A5X9Q6_9PLEO</name>
<dbReference type="SMART" id="SM01401">
    <property type="entry name" value="Sds3"/>
    <property type="match status" value="1"/>
</dbReference>
<dbReference type="Pfam" id="PF08598">
    <property type="entry name" value="Sds3"/>
    <property type="match status" value="1"/>
</dbReference>
<accession>A0A6A5X9Q6</accession>
<feature type="compositionally biased region" description="Polar residues" evidence="7">
    <location>
        <begin position="150"/>
        <end position="161"/>
    </location>
</feature>
<keyword evidence="9" id="KW-1185">Reference proteome</keyword>
<gene>
    <name evidence="8" type="ORF">BU24DRAFT_427802</name>
</gene>
<dbReference type="EMBL" id="ML978077">
    <property type="protein sequence ID" value="KAF2009785.1"/>
    <property type="molecule type" value="Genomic_DNA"/>
</dbReference>
<feature type="compositionally biased region" description="Basic and acidic residues" evidence="7">
    <location>
        <begin position="251"/>
        <end position="265"/>
    </location>
</feature>
<dbReference type="GeneID" id="54286711"/>
<feature type="region of interest" description="Disordered" evidence="7">
    <location>
        <begin position="315"/>
        <end position="371"/>
    </location>
</feature>
<feature type="region of interest" description="Disordered" evidence="7">
    <location>
        <begin position="636"/>
        <end position="677"/>
    </location>
</feature>
<keyword evidence="3" id="KW-0805">Transcription regulation</keyword>
<feature type="compositionally biased region" description="Polar residues" evidence="7">
    <location>
        <begin position="79"/>
        <end position="88"/>
    </location>
</feature>
<feature type="compositionally biased region" description="Polar residues" evidence="7">
    <location>
        <begin position="168"/>
        <end position="179"/>
    </location>
</feature>
<evidence type="ECO:0000256" key="6">
    <source>
        <dbReference type="SAM" id="Coils"/>
    </source>
</evidence>
<evidence type="ECO:0000256" key="1">
    <source>
        <dbReference type="ARBA" id="ARBA00004123"/>
    </source>
</evidence>
<evidence type="ECO:0000256" key="7">
    <source>
        <dbReference type="SAM" id="MobiDB-lite"/>
    </source>
</evidence>
<dbReference type="GO" id="GO:0010468">
    <property type="term" value="P:regulation of gene expression"/>
    <property type="evidence" value="ECO:0007669"/>
    <property type="project" value="UniProtKB-ARBA"/>
</dbReference>
<keyword evidence="6" id="KW-0175">Coiled coil</keyword>
<dbReference type="OrthoDB" id="20886at2759"/>
<dbReference type="AlphaFoldDB" id="A0A6A5X9Q6"/>
<evidence type="ECO:0000256" key="2">
    <source>
        <dbReference type="ARBA" id="ARBA00022491"/>
    </source>
</evidence>
<feature type="region of interest" description="Disordered" evidence="7">
    <location>
        <begin position="221"/>
        <end position="275"/>
    </location>
</feature>
<feature type="compositionally biased region" description="Basic residues" evidence="7">
    <location>
        <begin position="318"/>
        <end position="329"/>
    </location>
</feature>
<dbReference type="InterPro" id="IPR013907">
    <property type="entry name" value="Sds3"/>
</dbReference>
<feature type="compositionally biased region" description="Polar residues" evidence="7">
    <location>
        <begin position="636"/>
        <end position="648"/>
    </location>
</feature>
<reference evidence="8" key="1">
    <citation type="journal article" date="2020" name="Stud. Mycol.">
        <title>101 Dothideomycetes genomes: a test case for predicting lifestyles and emergence of pathogens.</title>
        <authorList>
            <person name="Haridas S."/>
            <person name="Albert R."/>
            <person name="Binder M."/>
            <person name="Bloem J."/>
            <person name="Labutti K."/>
            <person name="Salamov A."/>
            <person name="Andreopoulos B."/>
            <person name="Baker S."/>
            <person name="Barry K."/>
            <person name="Bills G."/>
            <person name="Bluhm B."/>
            <person name="Cannon C."/>
            <person name="Castanera R."/>
            <person name="Culley D."/>
            <person name="Daum C."/>
            <person name="Ezra D."/>
            <person name="Gonzalez J."/>
            <person name="Henrissat B."/>
            <person name="Kuo A."/>
            <person name="Liang C."/>
            <person name="Lipzen A."/>
            <person name="Lutzoni F."/>
            <person name="Magnuson J."/>
            <person name="Mondo S."/>
            <person name="Nolan M."/>
            <person name="Ohm R."/>
            <person name="Pangilinan J."/>
            <person name="Park H.-J."/>
            <person name="Ramirez L."/>
            <person name="Alfaro M."/>
            <person name="Sun H."/>
            <person name="Tritt A."/>
            <person name="Yoshinaga Y."/>
            <person name="Zwiers L.-H."/>
            <person name="Turgeon B."/>
            <person name="Goodwin S."/>
            <person name="Spatafora J."/>
            <person name="Crous P."/>
            <person name="Grigoriev I."/>
        </authorList>
    </citation>
    <scope>NUCLEOTIDE SEQUENCE</scope>
    <source>
        <strain evidence="8">CBS 175.79</strain>
    </source>
</reference>
<evidence type="ECO:0000256" key="3">
    <source>
        <dbReference type="ARBA" id="ARBA00023015"/>
    </source>
</evidence>
<dbReference type="RefSeq" id="XP_033378124.1">
    <property type="nucleotide sequence ID" value="XM_033529314.1"/>
</dbReference>
<evidence type="ECO:0000313" key="8">
    <source>
        <dbReference type="EMBL" id="KAF2009785.1"/>
    </source>
</evidence>
<protein>
    <recommendedName>
        <fullName evidence="10">Transcriptional regulatory protein DEP1</fullName>
    </recommendedName>
</protein>
<evidence type="ECO:0000256" key="5">
    <source>
        <dbReference type="ARBA" id="ARBA00023242"/>
    </source>
</evidence>
<feature type="compositionally biased region" description="Polar residues" evidence="7">
    <location>
        <begin position="27"/>
        <end position="59"/>
    </location>
</feature>
<dbReference type="GO" id="GO:0005654">
    <property type="term" value="C:nucleoplasm"/>
    <property type="evidence" value="ECO:0007669"/>
    <property type="project" value="UniProtKB-ARBA"/>
</dbReference>
<dbReference type="PANTHER" id="PTHR21964">
    <property type="entry name" value="BREAST CANCER METASTASIS-SUPPRESSOR 1"/>
    <property type="match status" value="1"/>
</dbReference>
<comment type="subcellular location">
    <subcellularLocation>
        <location evidence="1">Nucleus</location>
    </subcellularLocation>
</comment>
<keyword evidence="5" id="KW-0539">Nucleus</keyword>
<keyword evidence="4" id="KW-0804">Transcription</keyword>
<feature type="compositionally biased region" description="Polar residues" evidence="7">
    <location>
        <begin position="340"/>
        <end position="349"/>
    </location>
</feature>
<evidence type="ECO:0008006" key="10">
    <source>
        <dbReference type="Google" id="ProtNLM"/>
    </source>
</evidence>
<organism evidence="8 9">
    <name type="scientific">Aaosphaeria arxii CBS 175.79</name>
    <dbReference type="NCBI Taxonomy" id="1450172"/>
    <lineage>
        <taxon>Eukaryota</taxon>
        <taxon>Fungi</taxon>
        <taxon>Dikarya</taxon>
        <taxon>Ascomycota</taxon>
        <taxon>Pezizomycotina</taxon>
        <taxon>Dothideomycetes</taxon>
        <taxon>Pleosporomycetidae</taxon>
        <taxon>Pleosporales</taxon>
        <taxon>Pleosporales incertae sedis</taxon>
        <taxon>Aaosphaeria</taxon>
    </lineage>
</organism>
<keyword evidence="2" id="KW-0678">Repressor</keyword>
<feature type="compositionally biased region" description="Acidic residues" evidence="7">
    <location>
        <begin position="351"/>
        <end position="365"/>
    </location>
</feature>
<feature type="coiled-coil region" evidence="6">
    <location>
        <begin position="279"/>
        <end position="307"/>
    </location>
</feature>
<dbReference type="Proteomes" id="UP000799778">
    <property type="component" value="Unassembled WGS sequence"/>
</dbReference>
<feature type="region of interest" description="Disordered" evidence="7">
    <location>
        <begin position="1"/>
        <end position="189"/>
    </location>
</feature>
<proteinExistence type="predicted"/>
<evidence type="ECO:0000256" key="4">
    <source>
        <dbReference type="ARBA" id="ARBA00023163"/>
    </source>
</evidence>
<sequence length="759" mass="82965">MSALQRGKRSSSNPVLGAERDVVVTNDDAQIPSTDLSNPSSRTSTPPLTAKDSLQISSSKEPDGAVAPTSPFLPVSDEPTLNSVSVNSLVGRDSIDDLQDNRSSSLSELGDASDEHSEPTPRAVGAIDLIDNDSEAETERLEQTPRKLTRTATNASLNSEQMYERTPSKLSHTKTVLQDSSVPPSPTSSVIDEVDVIDVPTDGNAALRSLSFVAASEAASLELAGKKRKRSSAETSSADETATEKRARKRTSVEADLAHSGDREGVASSSAPVDIEEEIETAGERILQLAEKEMELEARQADVATEAVGELTTVAKLSKPRKGGRRGKRKNDDIGGGVDVTSNLDSQELQGDAEQEEEDGSAMDEEASKKKTAIDELAKIERKFKIFREKLCDEQLAQCEYEMDLLKQPNCQHPEYLAMIRCIDDRRTAKIAYERQLMEYKKQSLERTTIAERHQLHSQYFQTVRDTRENILSDCNQRIYELQRGRRQYGVEDIEYAIRLPEKRSEQIRQQTAYNLEVSIISGVAKYVGFPAAPELKAARPSEIDDDFRAMKITPRPSATQTLPYVRSMHRSATADEAAAEEQFIERTPWANPQHPAHQQTHYQVAIAATPRQSNQSFQTPAGQRRIVDIHAPNGSSSTIEIGSNPPSATAHAGRAGESESPILQSKKHPGDHGAYSEVPGLHARIPSEALGDSYTINAHPRSSPAAIVEPVTDEHGSRWHTNNLRSLNPVAPAGTARQVPVSQKGSLGAINAQPLFGR</sequence>
<evidence type="ECO:0000313" key="9">
    <source>
        <dbReference type="Proteomes" id="UP000799778"/>
    </source>
</evidence>